<sequence>MLKFNFKCLFFLNLLIFFVFPLLLFSGYLAAEIIETEELKECLQKTFEDSETFICVCNSEYCDEVEPLGLLAKGKIVFYLTDKRKNRMKKVLKHFPFNKTDDNKLPTISIDSSTRFQTIIGFGGAFTDSVGLNLNSLSATTREGLIKNYFHPEEGIGYSIGRVPIASTDFSTREYSYVEQEGDFELKTFSLAKEDFEYKASFEIPYIKMANRYRIGQPFRLLAAPWASPGWMKTNGKMNGDGELKGDLNGPYYQSYAKYLKKFFDEYHANGIDFWALTIQNQPESGLEKDFPFQTMFMSNRTQREFAKQLLLPLFQKSEYTVNLKLIAFDDVREHLVVSASEIFEKQTDSSSSKTSFEQTNIFLDHLLPLVPDFVIDGVKNFLNYQNEVEIKNPIDGIGVHWYVLDKIEDQSKVHELYKDKFIISTEACAGFDIIADFGPRIGNWTRGWMYGHDILHNLRNWAIGWIDWNICLNMEGGPNWVNNIVDAPILVDGEKDEFYKQPMFYFIAHFSKFIPPGSVRINSSLFNNLSNYSINLLNKIDHVAFVTPRGDKIIVLINPNEEIIELNIKDIVEDREMKIELEPNSIMTAIWN</sequence>
<dbReference type="Proteomes" id="UP001497535">
    <property type="component" value="Unassembled WGS sequence"/>
</dbReference>
<comment type="caution">
    <text evidence="1">The sequence shown here is derived from an EMBL/GenBank/DDBJ whole genome shotgun (WGS) entry which is preliminary data.</text>
</comment>
<name>A0ACB0ZQR4_MELEN</name>
<proteinExistence type="predicted"/>
<gene>
    <name evidence="1" type="ORF">MENTE1834_LOCUS28520</name>
</gene>
<dbReference type="EMBL" id="CAVMJV010000043">
    <property type="protein sequence ID" value="CAK5081296.1"/>
    <property type="molecule type" value="Genomic_DNA"/>
</dbReference>
<evidence type="ECO:0000313" key="1">
    <source>
        <dbReference type="EMBL" id="CAK5081296.1"/>
    </source>
</evidence>
<organism evidence="1 2">
    <name type="scientific">Meloidogyne enterolobii</name>
    <name type="common">Root-knot nematode worm</name>
    <name type="synonym">Meloidogyne mayaguensis</name>
    <dbReference type="NCBI Taxonomy" id="390850"/>
    <lineage>
        <taxon>Eukaryota</taxon>
        <taxon>Metazoa</taxon>
        <taxon>Ecdysozoa</taxon>
        <taxon>Nematoda</taxon>
        <taxon>Chromadorea</taxon>
        <taxon>Rhabditida</taxon>
        <taxon>Tylenchina</taxon>
        <taxon>Tylenchomorpha</taxon>
        <taxon>Tylenchoidea</taxon>
        <taxon>Meloidogynidae</taxon>
        <taxon>Meloidogyninae</taxon>
        <taxon>Meloidogyne</taxon>
    </lineage>
</organism>
<reference evidence="1" key="1">
    <citation type="submission" date="2023-11" db="EMBL/GenBank/DDBJ databases">
        <authorList>
            <person name="Poullet M."/>
        </authorList>
    </citation>
    <scope>NUCLEOTIDE SEQUENCE</scope>
    <source>
        <strain evidence="1">E1834</strain>
    </source>
</reference>
<accession>A0ACB0ZQR4</accession>
<evidence type="ECO:0000313" key="2">
    <source>
        <dbReference type="Proteomes" id="UP001497535"/>
    </source>
</evidence>
<protein>
    <submittedName>
        <fullName evidence="1">Uncharacterized protein</fullName>
    </submittedName>
</protein>
<keyword evidence="2" id="KW-1185">Reference proteome</keyword>